<evidence type="ECO:0008006" key="5">
    <source>
        <dbReference type="Google" id="ProtNLM"/>
    </source>
</evidence>
<dbReference type="EMBL" id="BSUJ01000001">
    <property type="protein sequence ID" value="GMA18085.1"/>
    <property type="molecule type" value="Genomic_DNA"/>
</dbReference>
<evidence type="ECO:0000313" key="4">
    <source>
        <dbReference type="Proteomes" id="UP001157109"/>
    </source>
</evidence>
<gene>
    <name evidence="2" type="ORF">GCM10025862_01060</name>
    <name evidence="3" type="ORF">GCM10025862_39740</name>
</gene>
<dbReference type="InterPro" id="IPR049790">
    <property type="entry name" value="Rv3655c/TadE"/>
</dbReference>
<name>A0ABQ6HHQ6_9MICO</name>
<evidence type="ECO:0000313" key="3">
    <source>
        <dbReference type="EMBL" id="GMA21953.1"/>
    </source>
</evidence>
<keyword evidence="1" id="KW-0472">Membrane</keyword>
<dbReference type="RefSeq" id="WP_241443661.1">
    <property type="nucleotide sequence ID" value="NZ_BSUJ01000001.1"/>
</dbReference>
<evidence type="ECO:0000313" key="2">
    <source>
        <dbReference type="EMBL" id="GMA18085.1"/>
    </source>
</evidence>
<keyword evidence="4" id="KW-1185">Reference proteome</keyword>
<reference evidence="2" key="3">
    <citation type="submission" date="2023-02" db="EMBL/GenBank/DDBJ databases">
        <authorList>
            <person name="Sun Q."/>
            <person name="Mori K."/>
        </authorList>
    </citation>
    <scope>NUCLEOTIDE SEQUENCE</scope>
    <source>
        <strain evidence="2">NBRC 105830</strain>
    </source>
</reference>
<reference evidence="2" key="1">
    <citation type="journal article" date="2014" name="Int. J. Syst. Evol. Microbiol.">
        <title>Complete genome of a new Firmicutes species belonging to the dominant human colonic microbiota ('Ruminococcus bicirculans') reveals two chromosomes and a selective capacity to utilize plant glucans.</title>
        <authorList>
            <consortium name="NISC Comparative Sequencing Program"/>
            <person name="Wegmann U."/>
            <person name="Louis P."/>
            <person name="Goesmann A."/>
            <person name="Henrissat B."/>
            <person name="Duncan S.H."/>
            <person name="Flint H.J."/>
        </authorList>
    </citation>
    <scope>NUCLEOTIDE SEQUENCE</scope>
    <source>
        <strain evidence="2">NBRC 105830</strain>
    </source>
</reference>
<accession>A0ABQ6HHQ6</accession>
<dbReference type="Proteomes" id="UP001157109">
    <property type="component" value="Unassembled WGS sequence"/>
</dbReference>
<evidence type="ECO:0000256" key="1">
    <source>
        <dbReference type="SAM" id="Phobius"/>
    </source>
</evidence>
<sequence>MLPTSARDAGMVTVEAALALPTVLVMAAVGVGAVGLGIDHARCVDAAAAAARHAARGESAGDAVAWAARAAPEGSAVAVSVAGGIARAEVRAPPRAVLAWLPGVPVASGSASVRVEQ</sequence>
<dbReference type="EMBL" id="BSUJ01000001">
    <property type="protein sequence ID" value="GMA21953.1"/>
    <property type="molecule type" value="Genomic_DNA"/>
</dbReference>
<keyword evidence="1" id="KW-1133">Transmembrane helix</keyword>
<dbReference type="NCBIfam" id="NF041390">
    <property type="entry name" value="TadE_Rv3655c"/>
    <property type="match status" value="1"/>
</dbReference>
<keyword evidence="1" id="KW-0812">Transmembrane</keyword>
<protein>
    <recommendedName>
        <fullName evidence="5">Pilus assembly protein TadE</fullName>
    </recommendedName>
</protein>
<reference evidence="4" key="2">
    <citation type="journal article" date="2019" name="Int. J. Syst. Evol. Microbiol.">
        <title>The Global Catalogue of Microorganisms (GCM) 10K type strain sequencing project: providing services to taxonomists for standard genome sequencing and annotation.</title>
        <authorList>
            <consortium name="The Broad Institute Genomics Platform"/>
            <consortium name="The Broad Institute Genome Sequencing Center for Infectious Disease"/>
            <person name="Wu L."/>
            <person name="Ma J."/>
        </authorList>
    </citation>
    <scope>NUCLEOTIDE SEQUENCE [LARGE SCALE GENOMIC DNA]</scope>
    <source>
        <strain evidence="4">NBRC 105830</strain>
    </source>
</reference>
<organism evidence="2 4">
    <name type="scientific">Arsenicicoccus piscis</name>
    <dbReference type="NCBI Taxonomy" id="673954"/>
    <lineage>
        <taxon>Bacteria</taxon>
        <taxon>Bacillati</taxon>
        <taxon>Actinomycetota</taxon>
        <taxon>Actinomycetes</taxon>
        <taxon>Micrococcales</taxon>
        <taxon>Intrasporangiaceae</taxon>
        <taxon>Arsenicicoccus</taxon>
    </lineage>
</organism>
<feature type="transmembrane region" description="Helical" evidence="1">
    <location>
        <begin position="12"/>
        <end position="38"/>
    </location>
</feature>
<comment type="caution">
    <text evidence="2">The sequence shown here is derived from an EMBL/GenBank/DDBJ whole genome shotgun (WGS) entry which is preliminary data.</text>
</comment>
<proteinExistence type="predicted"/>